<dbReference type="InterPro" id="IPR036452">
    <property type="entry name" value="Ribo_hydro-like"/>
</dbReference>
<comment type="caution">
    <text evidence="2">The sequence shown here is derived from an EMBL/GenBank/DDBJ whole genome shotgun (WGS) entry which is preliminary data.</text>
</comment>
<dbReference type="PANTHER" id="PTHR43264:SF1">
    <property type="entry name" value="INOSINE_URIDINE-PREFERRING NUCLEOSIDE HYDROLASE DOMAIN-CONTAINING PROTEIN"/>
    <property type="match status" value="1"/>
</dbReference>
<evidence type="ECO:0000256" key="1">
    <source>
        <dbReference type="SAM" id="SignalP"/>
    </source>
</evidence>
<proteinExistence type="predicted"/>
<gene>
    <name evidence="2" type="ORF">PVAG01_00720</name>
</gene>
<accession>A0ABR4PVD5</accession>
<name>A0ABR4PVD5_9HELO</name>
<evidence type="ECO:0000313" key="3">
    <source>
        <dbReference type="Proteomes" id="UP001629113"/>
    </source>
</evidence>
<protein>
    <submittedName>
        <fullName evidence="2">Inosine/uridine-preferring nucleoside hydrolase</fullName>
    </submittedName>
</protein>
<evidence type="ECO:0000313" key="2">
    <source>
        <dbReference type="EMBL" id="KAL3427211.1"/>
    </source>
</evidence>
<dbReference type="PANTHER" id="PTHR43264">
    <property type="match status" value="1"/>
</dbReference>
<feature type="chain" id="PRO_5046617984" evidence="1">
    <location>
        <begin position="21"/>
        <end position="354"/>
    </location>
</feature>
<reference evidence="2 3" key="1">
    <citation type="submission" date="2024-06" db="EMBL/GenBank/DDBJ databases">
        <title>Complete genome of Phlyctema vagabunda strain 19-DSS-EL-015.</title>
        <authorList>
            <person name="Fiorenzani C."/>
        </authorList>
    </citation>
    <scope>NUCLEOTIDE SEQUENCE [LARGE SCALE GENOMIC DNA]</scope>
    <source>
        <strain evidence="2 3">19-DSS-EL-015</strain>
    </source>
</reference>
<dbReference type="Gene3D" id="3.90.245.10">
    <property type="entry name" value="Ribonucleoside hydrolase-like"/>
    <property type="match status" value="1"/>
</dbReference>
<keyword evidence="2" id="KW-0378">Hydrolase</keyword>
<dbReference type="SUPFAM" id="SSF53590">
    <property type="entry name" value="Nucleoside hydrolase"/>
    <property type="match status" value="1"/>
</dbReference>
<organism evidence="2 3">
    <name type="scientific">Phlyctema vagabunda</name>
    <dbReference type="NCBI Taxonomy" id="108571"/>
    <lineage>
        <taxon>Eukaryota</taxon>
        <taxon>Fungi</taxon>
        <taxon>Dikarya</taxon>
        <taxon>Ascomycota</taxon>
        <taxon>Pezizomycotina</taxon>
        <taxon>Leotiomycetes</taxon>
        <taxon>Helotiales</taxon>
        <taxon>Dermateaceae</taxon>
        <taxon>Phlyctema</taxon>
    </lineage>
</organism>
<sequence>MVWFPSLLAIWIVLPMDVSSNELHPRPGSHGRKKLIIDTDMLNFDDDPMAIGLANIFQRWGRVEILGFVSSVSSRYVPPGIDAINTFYGHGEIPVAIRKPVDNSTIDPDWPVYHEYLMGLTYNFPEDIRDGSNTTDPVTLYRNLLARSPDKSITIAIIGFFDNLFHLIKSGPDSVSPLSGVELLHRKVAELVVQGNDVGESFNLIQHNGTFAATVLNGWKGNLTFVPDAVGDMTYVGKRLTSETSPANPVAYTFETCIGYNKSHQAWDVAAMYYAICGLHPAFKLVHDHGMVHVAPNGSTSWNDSDAGLHSQNALNLAISNVTFASALEAILIWEPGHKKPANHSDACDLLRFS</sequence>
<keyword evidence="1" id="KW-0732">Signal</keyword>
<dbReference type="GO" id="GO:0016787">
    <property type="term" value="F:hydrolase activity"/>
    <property type="evidence" value="ECO:0007669"/>
    <property type="project" value="UniProtKB-KW"/>
</dbReference>
<feature type="signal peptide" evidence="1">
    <location>
        <begin position="1"/>
        <end position="20"/>
    </location>
</feature>
<keyword evidence="3" id="KW-1185">Reference proteome</keyword>
<dbReference type="Proteomes" id="UP001629113">
    <property type="component" value="Unassembled WGS sequence"/>
</dbReference>
<dbReference type="EMBL" id="JBFCZG010000001">
    <property type="protein sequence ID" value="KAL3427211.1"/>
    <property type="molecule type" value="Genomic_DNA"/>
</dbReference>